<dbReference type="InterPro" id="IPR000109">
    <property type="entry name" value="POT_fam"/>
</dbReference>
<evidence type="ECO:0000256" key="6">
    <source>
        <dbReference type="ARBA" id="ARBA00044504"/>
    </source>
</evidence>
<keyword evidence="9" id="KW-1185">Reference proteome</keyword>
<feature type="transmembrane region" description="Helical" evidence="7">
    <location>
        <begin position="194"/>
        <end position="213"/>
    </location>
</feature>
<dbReference type="EMBL" id="JBEAFC010000010">
    <property type="protein sequence ID" value="KAL1538117.1"/>
    <property type="molecule type" value="Genomic_DNA"/>
</dbReference>
<feature type="transmembrane region" description="Helical" evidence="7">
    <location>
        <begin position="15"/>
        <end position="38"/>
    </location>
</feature>
<gene>
    <name evidence="8" type="ORF">AAHA92_26899</name>
</gene>
<sequence length="381" mass="43357">MMKPIQVLRWCREKFQYYVVFTTSIFFILALVFSYKLVEKTFLDILMTRLTDAWGEDNYDLRTVVIIVNLQEGTAAVLVLLFVYAADVMHIGRFKTVVFSATVCIIGLMLNKRAARDDNTLNLRLFYPALGLMALAQAAQRVNLEGFLDDQLRPMGLDNERRKRRSKFWWTVVSFAVAVFAGFGPLPRLHFEELALVLISVMGVCFFVFLLGFKRYNFVPKIENPFKDVGIVVHGAISNRNVECPQTQEPRFPCLRWLDKAAAGGNCSGEQVRGVKLLLKIIPLWCCFLTFSLVSASGSTFFFNEAMDLTNDHNYINAILLFSNLSRLVQFAASHASSFVIRKLEERKKCNRQKMELVRIGAGMICCLLCCVTASETAKRR</sequence>
<keyword evidence="5 7" id="KW-0472">Membrane</keyword>
<feature type="transmembrane region" description="Helical" evidence="7">
    <location>
        <begin position="315"/>
        <end position="336"/>
    </location>
</feature>
<dbReference type="SUPFAM" id="SSF103473">
    <property type="entry name" value="MFS general substrate transporter"/>
    <property type="match status" value="1"/>
</dbReference>
<reference evidence="8 9" key="1">
    <citation type="submission" date="2024-06" db="EMBL/GenBank/DDBJ databases">
        <title>A chromosome level genome sequence of Diviner's sage (Salvia divinorum).</title>
        <authorList>
            <person name="Ford S.A."/>
            <person name="Ro D.-K."/>
            <person name="Ness R.W."/>
            <person name="Phillips M.A."/>
        </authorList>
    </citation>
    <scope>NUCLEOTIDE SEQUENCE [LARGE SCALE GENOMIC DNA]</scope>
    <source>
        <strain evidence="8">SAF-2024a</strain>
        <tissue evidence="8">Leaf</tissue>
    </source>
</reference>
<feature type="transmembrane region" description="Helical" evidence="7">
    <location>
        <begin position="281"/>
        <end position="303"/>
    </location>
</feature>
<accession>A0ABD1G1Z0</accession>
<organism evidence="8 9">
    <name type="scientific">Salvia divinorum</name>
    <name type="common">Maria pastora</name>
    <name type="synonym">Diviner's sage</name>
    <dbReference type="NCBI Taxonomy" id="28513"/>
    <lineage>
        <taxon>Eukaryota</taxon>
        <taxon>Viridiplantae</taxon>
        <taxon>Streptophyta</taxon>
        <taxon>Embryophyta</taxon>
        <taxon>Tracheophyta</taxon>
        <taxon>Spermatophyta</taxon>
        <taxon>Magnoliopsida</taxon>
        <taxon>eudicotyledons</taxon>
        <taxon>Gunneridae</taxon>
        <taxon>Pentapetalae</taxon>
        <taxon>asterids</taxon>
        <taxon>lamiids</taxon>
        <taxon>Lamiales</taxon>
        <taxon>Lamiaceae</taxon>
        <taxon>Nepetoideae</taxon>
        <taxon>Mentheae</taxon>
        <taxon>Salviinae</taxon>
        <taxon>Salvia</taxon>
        <taxon>Salvia subgen. Calosphace</taxon>
    </lineage>
</organism>
<evidence type="ECO:0000256" key="3">
    <source>
        <dbReference type="ARBA" id="ARBA00022692"/>
    </source>
</evidence>
<dbReference type="GO" id="GO:0016020">
    <property type="term" value="C:membrane"/>
    <property type="evidence" value="ECO:0007669"/>
    <property type="project" value="UniProtKB-SubCell"/>
</dbReference>
<evidence type="ECO:0000256" key="5">
    <source>
        <dbReference type="ARBA" id="ARBA00023136"/>
    </source>
</evidence>
<dbReference type="PANTHER" id="PTHR11654">
    <property type="entry name" value="OLIGOPEPTIDE TRANSPORTER-RELATED"/>
    <property type="match status" value="1"/>
</dbReference>
<dbReference type="Gene3D" id="1.20.1250.20">
    <property type="entry name" value="MFS general substrate transporter like domains"/>
    <property type="match status" value="1"/>
</dbReference>
<evidence type="ECO:0000256" key="1">
    <source>
        <dbReference type="ARBA" id="ARBA00004141"/>
    </source>
</evidence>
<keyword evidence="4 7" id="KW-1133">Transmembrane helix</keyword>
<comment type="caution">
    <text evidence="8">The sequence shown here is derived from an EMBL/GenBank/DDBJ whole genome shotgun (WGS) entry which is preliminary data.</text>
</comment>
<proteinExistence type="inferred from homology"/>
<name>A0ABD1G1Z0_SALDI</name>
<evidence type="ECO:0000313" key="8">
    <source>
        <dbReference type="EMBL" id="KAL1538117.1"/>
    </source>
</evidence>
<keyword evidence="3 7" id="KW-0812">Transmembrane</keyword>
<comment type="similarity">
    <text evidence="6">Belongs to the major facilitator superfamily. Phosphate:H(+) symporter (TC 2.A.1.9) family.</text>
</comment>
<dbReference type="Pfam" id="PF00854">
    <property type="entry name" value="PTR2"/>
    <property type="match status" value="1"/>
</dbReference>
<protein>
    <submittedName>
        <fullName evidence="8">Protein NRT1/ PTR FAMILY 5.7-like</fullName>
    </submittedName>
</protein>
<dbReference type="InterPro" id="IPR036259">
    <property type="entry name" value="MFS_trans_sf"/>
</dbReference>
<evidence type="ECO:0000256" key="4">
    <source>
        <dbReference type="ARBA" id="ARBA00022989"/>
    </source>
</evidence>
<dbReference type="AlphaFoldDB" id="A0ABD1G1Z0"/>
<feature type="transmembrane region" description="Helical" evidence="7">
    <location>
        <begin position="59"/>
        <end position="85"/>
    </location>
</feature>
<evidence type="ECO:0000313" key="9">
    <source>
        <dbReference type="Proteomes" id="UP001567538"/>
    </source>
</evidence>
<evidence type="ECO:0000256" key="2">
    <source>
        <dbReference type="ARBA" id="ARBA00005982"/>
    </source>
</evidence>
<feature type="transmembrane region" description="Helical" evidence="7">
    <location>
        <begin position="168"/>
        <end position="188"/>
    </location>
</feature>
<comment type="similarity">
    <text evidence="2">Belongs to the major facilitator superfamily. Proton-dependent oligopeptide transporter (POT/PTR) (TC 2.A.17) family.</text>
</comment>
<comment type="subcellular location">
    <subcellularLocation>
        <location evidence="1">Membrane</location>
        <topology evidence="1">Multi-pass membrane protein</topology>
    </subcellularLocation>
</comment>
<dbReference type="Proteomes" id="UP001567538">
    <property type="component" value="Unassembled WGS sequence"/>
</dbReference>
<evidence type="ECO:0000256" key="7">
    <source>
        <dbReference type="SAM" id="Phobius"/>
    </source>
</evidence>
<feature type="transmembrane region" description="Helical" evidence="7">
    <location>
        <begin position="91"/>
        <end position="110"/>
    </location>
</feature>